<dbReference type="EMBL" id="LR593887">
    <property type="protein sequence ID" value="VTS06030.1"/>
    <property type="molecule type" value="Genomic_DNA"/>
</dbReference>
<dbReference type="AlphaFoldDB" id="A0A6C2YSJ7"/>
<gene>
    <name evidence="1" type="ORF">GMBLW1_48590</name>
</gene>
<dbReference type="InParanoid" id="A0A6C2YSJ7"/>
<evidence type="ECO:0008006" key="3">
    <source>
        <dbReference type="Google" id="ProtNLM"/>
    </source>
</evidence>
<keyword evidence="2" id="KW-1185">Reference proteome</keyword>
<dbReference type="RefSeq" id="WP_162659432.1">
    <property type="nucleotide sequence ID" value="NZ_LR593887.1"/>
</dbReference>
<dbReference type="InterPro" id="IPR029021">
    <property type="entry name" value="Prot-tyrosine_phosphatase-like"/>
</dbReference>
<name>A0A6C2YSJ7_9BACT</name>
<dbReference type="Pfam" id="PF13350">
    <property type="entry name" value="Y_phosphatase3"/>
    <property type="match status" value="1"/>
</dbReference>
<evidence type="ECO:0000313" key="2">
    <source>
        <dbReference type="Proteomes" id="UP000464378"/>
    </source>
</evidence>
<evidence type="ECO:0000313" key="1">
    <source>
        <dbReference type="EMBL" id="VIP04334.1"/>
    </source>
</evidence>
<dbReference type="PROSITE" id="PS00383">
    <property type="entry name" value="TYR_PHOSPHATASE_1"/>
    <property type="match status" value="1"/>
</dbReference>
<organism evidence="1">
    <name type="scientific">Tuwongella immobilis</name>
    <dbReference type="NCBI Taxonomy" id="692036"/>
    <lineage>
        <taxon>Bacteria</taxon>
        <taxon>Pseudomonadati</taxon>
        <taxon>Planctomycetota</taxon>
        <taxon>Planctomycetia</taxon>
        <taxon>Gemmatales</taxon>
        <taxon>Gemmataceae</taxon>
        <taxon>Tuwongella</taxon>
    </lineage>
</organism>
<protein>
    <recommendedName>
        <fullName evidence="3">Tyrosine specific protein phosphatases domain-containing protein</fullName>
    </recommendedName>
</protein>
<reference evidence="1" key="1">
    <citation type="submission" date="2019-04" db="EMBL/GenBank/DDBJ databases">
        <authorList>
            <consortium name="Science for Life Laboratories"/>
        </authorList>
    </citation>
    <scope>NUCLEOTIDE SEQUENCE</scope>
    <source>
        <strain evidence="1">MBLW1</strain>
    </source>
</reference>
<proteinExistence type="predicted"/>
<sequence>MQTKIPFSIRATVERVPMSLRRVGRVLVVVVFAFLVAELLRVVAFRNWHSVIPDQVYRSAQLSESALQEVIATHQIRTVLNLRGFCGDFDWYRAEMRATNAAGVSHEDITLSASRLPPPGELRRLLEVLDRSEFPILMHCRRGADRTGLAAALTVLLFTDSTLEQGLAHCSMRFGHTGIGPAAAMDRFFELYQEYLTKLQVPHSPERLRTFIRSDYCPDDAKGDLEVETIASPIRVGQPWNLRVKATNRSIRDWRFQPGLATGVHALFQLIREDGSIAQRGIAGQFHRIVPPGESISLLLPIVPPEQPGQYALVVELIAADRTAFGQLGGAPLQLMVTVQP</sequence>
<dbReference type="InterPro" id="IPR026893">
    <property type="entry name" value="Tyr/Ser_Pase_IphP-type"/>
</dbReference>
<dbReference type="KEGG" id="tim:GMBLW1_48590"/>
<dbReference type="Gene3D" id="3.90.190.10">
    <property type="entry name" value="Protein tyrosine phosphatase superfamily"/>
    <property type="match status" value="1"/>
</dbReference>
<dbReference type="Proteomes" id="UP000464378">
    <property type="component" value="Chromosome"/>
</dbReference>
<accession>A0A6C2YSJ7</accession>
<dbReference type="EMBL" id="LR586016">
    <property type="protein sequence ID" value="VIP04334.1"/>
    <property type="molecule type" value="Genomic_DNA"/>
</dbReference>
<dbReference type="GO" id="GO:0004721">
    <property type="term" value="F:phosphoprotein phosphatase activity"/>
    <property type="evidence" value="ECO:0007669"/>
    <property type="project" value="InterPro"/>
</dbReference>
<dbReference type="InterPro" id="IPR016130">
    <property type="entry name" value="Tyr_Pase_AS"/>
</dbReference>
<dbReference type="SUPFAM" id="SSF52799">
    <property type="entry name" value="(Phosphotyrosine protein) phosphatases II"/>
    <property type="match status" value="1"/>
</dbReference>